<feature type="compositionally biased region" description="Polar residues" evidence="9">
    <location>
        <begin position="796"/>
        <end position="805"/>
    </location>
</feature>
<dbReference type="Gene3D" id="1.10.555.10">
    <property type="entry name" value="Rho GTPase activation protein"/>
    <property type="match status" value="1"/>
</dbReference>
<evidence type="ECO:0000256" key="3">
    <source>
        <dbReference type="ARBA" id="ARBA00022723"/>
    </source>
</evidence>
<dbReference type="Proteomes" id="UP000838763">
    <property type="component" value="Unassembled WGS sequence"/>
</dbReference>
<feature type="compositionally biased region" description="Polar residues" evidence="9">
    <location>
        <begin position="469"/>
        <end position="478"/>
    </location>
</feature>
<evidence type="ECO:0000313" key="13">
    <source>
        <dbReference type="EMBL" id="CAI4216356.1"/>
    </source>
</evidence>
<feature type="region of interest" description="Disordered" evidence="9">
    <location>
        <begin position="424"/>
        <end position="486"/>
    </location>
</feature>
<dbReference type="PROSITE" id="PS00463">
    <property type="entry name" value="ZN2_CY6_FUNGAL_1"/>
    <property type="match status" value="1"/>
</dbReference>
<keyword evidence="14" id="KW-1185">Reference proteome</keyword>
<dbReference type="PANTHER" id="PTHR31845:SF39">
    <property type="entry name" value="TRANSCRIPTION FACTOR PBCR-RELATED"/>
    <property type="match status" value="1"/>
</dbReference>
<dbReference type="SUPFAM" id="SSF57701">
    <property type="entry name" value="Zn2/Cys6 DNA-binding domain"/>
    <property type="match status" value="1"/>
</dbReference>
<feature type="region of interest" description="Disordered" evidence="9">
    <location>
        <begin position="1299"/>
        <end position="1381"/>
    </location>
</feature>
<feature type="region of interest" description="Disordered" evidence="9">
    <location>
        <begin position="176"/>
        <end position="217"/>
    </location>
</feature>
<evidence type="ECO:0000259" key="10">
    <source>
        <dbReference type="PROSITE" id="PS50003"/>
    </source>
</evidence>
<feature type="region of interest" description="Disordered" evidence="9">
    <location>
        <begin position="261"/>
        <end position="310"/>
    </location>
</feature>
<evidence type="ECO:0000256" key="5">
    <source>
        <dbReference type="ARBA" id="ARBA00023125"/>
    </source>
</evidence>
<dbReference type="PROSITE" id="PS50003">
    <property type="entry name" value="PH_DOMAIN"/>
    <property type="match status" value="1"/>
</dbReference>
<feature type="region of interest" description="Disordered" evidence="9">
    <location>
        <begin position="1802"/>
        <end position="1855"/>
    </location>
</feature>
<dbReference type="GO" id="GO:0005096">
    <property type="term" value="F:GTPase activator activity"/>
    <property type="evidence" value="ECO:0007669"/>
    <property type="project" value="UniProtKB-KW"/>
</dbReference>
<dbReference type="Pfam" id="PF04082">
    <property type="entry name" value="Fungal_trans"/>
    <property type="match status" value="1"/>
</dbReference>
<dbReference type="InterPro" id="IPR001849">
    <property type="entry name" value="PH_domain"/>
</dbReference>
<dbReference type="SMART" id="SM00324">
    <property type="entry name" value="RhoGAP"/>
    <property type="match status" value="1"/>
</dbReference>
<dbReference type="FunFam" id="2.30.29.30:FF:000452">
    <property type="entry name" value="Rho GTPase activator (Bem3)"/>
    <property type="match status" value="1"/>
</dbReference>
<dbReference type="PROSITE" id="PS50238">
    <property type="entry name" value="RHOGAP"/>
    <property type="match status" value="1"/>
</dbReference>
<feature type="domain" description="Zn(2)-C6 fungal-type" evidence="11">
    <location>
        <begin position="1233"/>
        <end position="1264"/>
    </location>
</feature>
<feature type="region of interest" description="Disordered" evidence="9">
    <location>
        <begin position="904"/>
        <end position="954"/>
    </location>
</feature>
<dbReference type="CDD" id="cd12148">
    <property type="entry name" value="fungal_TF_MHR"/>
    <property type="match status" value="1"/>
</dbReference>
<dbReference type="GO" id="GO:0008270">
    <property type="term" value="F:zinc ion binding"/>
    <property type="evidence" value="ECO:0007669"/>
    <property type="project" value="InterPro"/>
</dbReference>
<dbReference type="InterPro" id="IPR000198">
    <property type="entry name" value="RhoGAP_dom"/>
</dbReference>
<feature type="region of interest" description="Disordered" evidence="9">
    <location>
        <begin position="1121"/>
        <end position="1165"/>
    </location>
</feature>
<keyword evidence="6" id="KW-0804">Transcription</keyword>
<evidence type="ECO:0000259" key="12">
    <source>
        <dbReference type="PROSITE" id="PS50238"/>
    </source>
</evidence>
<dbReference type="InterPro" id="IPR011993">
    <property type="entry name" value="PH-like_dom_sf"/>
</dbReference>
<dbReference type="InterPro" id="IPR008936">
    <property type="entry name" value="Rho_GTPase_activation_prot"/>
</dbReference>
<dbReference type="SUPFAM" id="SSF48350">
    <property type="entry name" value="GTPase activation domain, GAP"/>
    <property type="match status" value="1"/>
</dbReference>
<dbReference type="GO" id="GO:0000981">
    <property type="term" value="F:DNA-binding transcription factor activity, RNA polymerase II-specific"/>
    <property type="evidence" value="ECO:0007669"/>
    <property type="project" value="InterPro"/>
</dbReference>
<keyword evidence="2" id="KW-0343">GTPase activation</keyword>
<organism evidence="13 14">
    <name type="scientific">Parascedosporium putredinis</name>
    <dbReference type="NCBI Taxonomy" id="1442378"/>
    <lineage>
        <taxon>Eukaryota</taxon>
        <taxon>Fungi</taxon>
        <taxon>Dikarya</taxon>
        <taxon>Ascomycota</taxon>
        <taxon>Pezizomycotina</taxon>
        <taxon>Sordariomycetes</taxon>
        <taxon>Hypocreomycetidae</taxon>
        <taxon>Microascales</taxon>
        <taxon>Microascaceae</taxon>
        <taxon>Parascedosporium</taxon>
    </lineage>
</organism>
<gene>
    <name evidence="13" type="ORF">PPNO1_LOCUS6013</name>
</gene>
<feature type="compositionally biased region" description="Polar residues" evidence="9">
    <location>
        <begin position="937"/>
        <end position="954"/>
    </location>
</feature>
<dbReference type="Pfam" id="PF00169">
    <property type="entry name" value="PH"/>
    <property type="match status" value="1"/>
</dbReference>
<dbReference type="InterPro" id="IPR051089">
    <property type="entry name" value="prtT"/>
</dbReference>
<dbReference type="CDD" id="cd00067">
    <property type="entry name" value="GAL4"/>
    <property type="match status" value="1"/>
</dbReference>
<dbReference type="InterPro" id="IPR036864">
    <property type="entry name" value="Zn2-C6_fun-type_DNA-bd_sf"/>
</dbReference>
<feature type="compositionally biased region" description="Polar residues" evidence="9">
    <location>
        <begin position="1828"/>
        <end position="1855"/>
    </location>
</feature>
<dbReference type="InterPro" id="IPR007219">
    <property type="entry name" value="XnlR_reg_dom"/>
</dbReference>
<dbReference type="SMART" id="SM00233">
    <property type="entry name" value="PH"/>
    <property type="match status" value="1"/>
</dbReference>
<feature type="compositionally biased region" description="Pro residues" evidence="9">
    <location>
        <begin position="201"/>
        <end position="212"/>
    </location>
</feature>
<accession>A0A9P1MC73</accession>
<comment type="subcellular location">
    <subcellularLocation>
        <location evidence="1">Nucleus</location>
    </subcellularLocation>
</comment>
<dbReference type="GO" id="GO:0000976">
    <property type="term" value="F:transcription cis-regulatory region binding"/>
    <property type="evidence" value="ECO:0007669"/>
    <property type="project" value="TreeGrafter"/>
</dbReference>
<dbReference type="CDD" id="cd13277">
    <property type="entry name" value="PH_Bem3"/>
    <property type="match status" value="1"/>
</dbReference>
<dbReference type="Gene3D" id="4.10.240.10">
    <property type="entry name" value="Zn(2)-C6 fungal-type DNA-binding domain"/>
    <property type="match status" value="1"/>
</dbReference>
<evidence type="ECO:0000256" key="6">
    <source>
        <dbReference type="ARBA" id="ARBA00023163"/>
    </source>
</evidence>
<evidence type="ECO:0000256" key="2">
    <source>
        <dbReference type="ARBA" id="ARBA00022468"/>
    </source>
</evidence>
<evidence type="ECO:0000256" key="7">
    <source>
        <dbReference type="ARBA" id="ARBA00023242"/>
    </source>
</evidence>
<feature type="region of interest" description="Disordered" evidence="9">
    <location>
        <begin position="1203"/>
        <end position="1227"/>
    </location>
</feature>
<comment type="caution">
    <text evidence="13">The sequence shown here is derived from an EMBL/GenBank/DDBJ whole genome shotgun (WGS) entry which is preliminary data.</text>
</comment>
<feature type="region of interest" description="Disordered" evidence="9">
    <location>
        <begin position="706"/>
        <end position="727"/>
    </location>
</feature>
<feature type="coiled-coil region" evidence="8">
    <location>
        <begin position="105"/>
        <end position="132"/>
    </location>
</feature>
<dbReference type="InterPro" id="IPR001138">
    <property type="entry name" value="Zn2Cys6_DnaBD"/>
</dbReference>
<dbReference type="OrthoDB" id="185175at2759"/>
<keyword evidence="5" id="KW-0238">DNA-binding</keyword>
<feature type="region of interest" description="Disordered" evidence="9">
    <location>
        <begin position="775"/>
        <end position="874"/>
    </location>
</feature>
<dbReference type="EMBL" id="CALLCH030000015">
    <property type="protein sequence ID" value="CAI4216356.1"/>
    <property type="molecule type" value="Genomic_DNA"/>
</dbReference>
<evidence type="ECO:0000256" key="1">
    <source>
        <dbReference type="ARBA" id="ARBA00004123"/>
    </source>
</evidence>
<evidence type="ECO:0008006" key="15">
    <source>
        <dbReference type="Google" id="ProtNLM"/>
    </source>
</evidence>
<dbReference type="GO" id="GO:0005634">
    <property type="term" value="C:nucleus"/>
    <property type="evidence" value="ECO:0007669"/>
    <property type="project" value="UniProtKB-SubCell"/>
</dbReference>
<feature type="compositionally biased region" description="Polar residues" evidence="9">
    <location>
        <begin position="706"/>
        <end position="718"/>
    </location>
</feature>
<dbReference type="Pfam" id="PF00620">
    <property type="entry name" value="RhoGAP"/>
    <property type="match status" value="1"/>
</dbReference>
<feature type="region of interest" description="Disordered" evidence="9">
    <location>
        <begin position="140"/>
        <end position="164"/>
    </location>
</feature>
<sequence>MTEYQLRLACTYESLLFCSDPREHGGQAPRNSSIDSAISAISSKSQPNKGAAPTDTPTTTADIAHLIKTAGSAEAVIQYLLKEKNSQTQQNSQLWRLVDKQRAMILGLNKDLERALKDKEKYRKKLKEVLAMPELNEALETRVSGSSPASLNPTEGNKDKSPQAADLARTQALSVAVPDSPNLDSDSQKHSPVDMAMAPYPITPPADGPNPLPSAVDELLNPAHAMPKPEEHALDGYNHEATERAADDDRKEDANQQFRELPINLSLPPSRSLPSEPPSAPTPLHLVKGQRPGTAEEDETDTDYDDILEVDEIISDKRGRRRTREEDERDRHIQALKDAEVRSLSQNPTRKVARQSKKAPRIVARIRRQFPSARDRCPSPIIRETTPWLALKPSTLWLRNGRAAFSNASRCTPSFSPWSHARECTASVSPTPGSPFRSPGAQLTGSSLAPSAMGLPTPTPKPLAITKPSGENSPSTPTMERPSPTHRTAIFKGLVTEEYPDLLMPPNALPSVDVRVASSRMKPSRASLISLTQLEEDPVFTLAIISRADGGELWRVEKDSASLSKLDSRMKQCGAFTARTPDRSLFSGHAPAKLDARRIALDSYLDELMNSPLDVETALELCKYLSTNTLPPNSDETVGVRKKVSPVATRKGAGGRPLISGYLTKRGKNFGGWKARYFALEGPLLKYYETPGGAHLGTIKLQNAQIGKQAQHQDNQSPARGPNSDEADNQYRHAFLILEPKKKDTTSHVKHVLCAESDMERDQWVETLLQWIDYRDPDDEDQPAQKRGQQERRGSNDNAAKSSKGQPKKKRDQVKSQHQQSNSETLIGVSYDSTTPGDAPQGMPRGRNGATSSDRPRTAGGERPKTGIGLPGNPHDTDFQIPVISAPRDPQVISDSSAWGAKSGLATPGLTTPGLAPPSYEEKKQRKRSFFGFGPKTRTSSDGQDSLFEGSSTPTKRAVRFNGPVDISVPLPAVVYRCIQYLDARNAIGEEGIFRLSGSNVVIKQLRERFNTESDVDLVNDRTFYDIHAVASLLKLYLRELPTTILTRDLHLEFLAVTELTNLKEKVVALSELVIINNADLNKMTVRNVGIVFSPTLNIPAPVFAMFLQNYEPIFGIEPEEYELPSPTSESDTHSQGPGSFAMGPISRASEGSPHTLVGSSVASSPGESGSVAAARLFDPSAQRGSAVDAPLTATVGDGALSTAAGGPLGRSTPQHATDVLPDHADDAKRPRACEACRGLKVRCEMAEDGPCRRCLKARRRCVVTARTRTGERQKKTDTRVSELEKKIDALTATLQARTGPEPMTVPLGASDVPLGPGGRPASISSSAHQSSVTAILSPDSDAASAPERVGSYASTGQKRKLTDIFGTESREASQKKPTTAKESSLGADYVDFVDRGVMSPEVAEELFARYNQEMVYHLPGPLLFLAVMASAAAARPELQRQLIKELMEIFARKVICNGEKSLELVQALLVSVAWYFPPDNFEELKFYQFIHIACVMALDLGLGRACPVRRKPTGAASNAINFFTFRPGKEDPESLECRRTWLMCYYLASNAAMGLRRPYLVRWSVFIEESLKLLETSAEAAPTDKQFCILLRINKLGEDVSTRFSVDDPAMAATLQDFGTQLALRGFEVELERLKRSIPESLMQPVIILGIEYLNIYMHESCLQNANTDTFKSCLTTATIDTMLNPKAMGKAQIDALLACVAAITTSFDTFLGMDIARVRCLPVFNFVRIAYSLVILIKVNLAMSAAETPLTTIIADNLRAETYLDSLLAKLSEASSEGRCRPAGKFLSVLSTLKGWFTNKGAQQRKNGRPERHSGNEAGPGLRPFSSPTPTVGTTTAESGVRSGPTTRQSQAHQVNYPATSTANTPLQLLSEVATGDSGARHRTADVGWSTRAGRRTAIRKGGARWICKRRWLGHQRRWD</sequence>
<feature type="compositionally biased region" description="Polar residues" evidence="9">
    <location>
        <begin position="143"/>
        <end position="155"/>
    </location>
</feature>
<feature type="compositionally biased region" description="Low complexity" evidence="9">
    <location>
        <begin position="904"/>
        <end position="918"/>
    </location>
</feature>
<evidence type="ECO:0000256" key="4">
    <source>
        <dbReference type="ARBA" id="ARBA00023015"/>
    </source>
</evidence>
<feature type="compositionally biased region" description="Polar residues" evidence="9">
    <location>
        <begin position="1126"/>
        <end position="1138"/>
    </location>
</feature>
<name>A0A9P1MC73_9PEZI</name>
<dbReference type="PANTHER" id="PTHR31845">
    <property type="entry name" value="FINGER DOMAIN PROTEIN, PUTATIVE-RELATED"/>
    <property type="match status" value="1"/>
</dbReference>
<feature type="compositionally biased region" description="Basic and acidic residues" evidence="9">
    <location>
        <begin position="854"/>
        <end position="865"/>
    </location>
</feature>
<reference evidence="13" key="1">
    <citation type="submission" date="2022-11" db="EMBL/GenBank/DDBJ databases">
        <authorList>
            <person name="Scott C."/>
            <person name="Bruce N."/>
        </authorList>
    </citation>
    <scope>NUCLEOTIDE SEQUENCE</scope>
</reference>
<dbReference type="Gene3D" id="2.30.29.30">
    <property type="entry name" value="Pleckstrin-homology domain (PH domain)/Phosphotyrosine-binding domain (PTB)"/>
    <property type="match status" value="1"/>
</dbReference>
<dbReference type="PROSITE" id="PS50048">
    <property type="entry name" value="ZN2_CY6_FUNGAL_2"/>
    <property type="match status" value="1"/>
</dbReference>
<dbReference type="SUPFAM" id="SSF50729">
    <property type="entry name" value="PH domain-like"/>
    <property type="match status" value="1"/>
</dbReference>
<evidence type="ECO:0000256" key="9">
    <source>
        <dbReference type="SAM" id="MobiDB-lite"/>
    </source>
</evidence>
<proteinExistence type="predicted"/>
<keyword evidence="3" id="KW-0479">Metal-binding</keyword>
<evidence type="ECO:0000256" key="8">
    <source>
        <dbReference type="SAM" id="Coils"/>
    </source>
</evidence>
<keyword evidence="7" id="KW-0539">Nucleus</keyword>
<dbReference type="SMART" id="SM00066">
    <property type="entry name" value="GAL4"/>
    <property type="match status" value="1"/>
</dbReference>
<dbReference type="Pfam" id="PF00172">
    <property type="entry name" value="Zn_clus"/>
    <property type="match status" value="1"/>
</dbReference>
<keyword evidence="4" id="KW-0805">Transcription regulation</keyword>
<evidence type="ECO:0000313" key="14">
    <source>
        <dbReference type="Proteomes" id="UP000838763"/>
    </source>
</evidence>
<feature type="domain" description="Rho-GAP" evidence="12">
    <location>
        <begin position="965"/>
        <end position="1153"/>
    </location>
</feature>
<feature type="domain" description="PH" evidence="10">
    <location>
        <begin position="656"/>
        <end position="773"/>
    </location>
</feature>
<dbReference type="GO" id="GO:0007165">
    <property type="term" value="P:signal transduction"/>
    <property type="evidence" value="ECO:0007669"/>
    <property type="project" value="InterPro"/>
</dbReference>
<keyword evidence="8" id="KW-0175">Coiled coil</keyword>
<feature type="compositionally biased region" description="Low complexity" evidence="9">
    <location>
        <begin position="1323"/>
        <end position="1332"/>
    </location>
</feature>
<protein>
    <recommendedName>
        <fullName evidence="15">RhoGAP-domain-containing protein</fullName>
    </recommendedName>
</protein>
<feature type="compositionally biased region" description="Acidic residues" evidence="9">
    <location>
        <begin position="295"/>
        <end position="310"/>
    </location>
</feature>
<evidence type="ECO:0000259" key="11">
    <source>
        <dbReference type="PROSITE" id="PS50048"/>
    </source>
</evidence>
<dbReference type="GO" id="GO:0006351">
    <property type="term" value="P:DNA-templated transcription"/>
    <property type="evidence" value="ECO:0007669"/>
    <property type="project" value="InterPro"/>
</dbReference>
<feature type="compositionally biased region" description="Low complexity" evidence="9">
    <location>
        <begin position="261"/>
        <end position="274"/>
    </location>
</feature>
<feature type="compositionally biased region" description="Polar residues" evidence="9">
    <location>
        <begin position="816"/>
        <end position="836"/>
    </location>
</feature>